<feature type="region of interest" description="Disordered" evidence="1">
    <location>
        <begin position="546"/>
        <end position="593"/>
    </location>
</feature>
<feature type="domain" description="EH" evidence="2">
    <location>
        <begin position="9"/>
        <end position="87"/>
    </location>
</feature>
<evidence type="ECO:0000313" key="5">
    <source>
        <dbReference type="Proteomes" id="UP000245383"/>
    </source>
</evidence>
<feature type="region of interest" description="Disordered" evidence="1">
    <location>
        <begin position="744"/>
        <end position="786"/>
    </location>
</feature>
<feature type="compositionally biased region" description="Polar residues" evidence="1">
    <location>
        <begin position="342"/>
        <end position="357"/>
    </location>
</feature>
<dbReference type="GO" id="GO:0005737">
    <property type="term" value="C:cytoplasm"/>
    <property type="evidence" value="ECO:0007669"/>
    <property type="project" value="TreeGrafter"/>
</dbReference>
<dbReference type="InterPro" id="IPR002048">
    <property type="entry name" value="EF_hand_dom"/>
</dbReference>
<dbReference type="STRING" id="133385.A0A2T9YZ58"/>
<keyword evidence="5" id="KW-1185">Reference proteome</keyword>
<feature type="region of interest" description="Disordered" evidence="1">
    <location>
        <begin position="620"/>
        <end position="640"/>
    </location>
</feature>
<dbReference type="Gene3D" id="1.10.238.10">
    <property type="entry name" value="EF-hand"/>
    <property type="match status" value="2"/>
</dbReference>
<evidence type="ECO:0000313" key="4">
    <source>
        <dbReference type="EMBL" id="PVU97628.1"/>
    </source>
</evidence>
<evidence type="ECO:0000259" key="3">
    <source>
        <dbReference type="PROSITE" id="PS50222"/>
    </source>
</evidence>
<dbReference type="GO" id="GO:0016197">
    <property type="term" value="P:endosomal transport"/>
    <property type="evidence" value="ECO:0007669"/>
    <property type="project" value="TreeGrafter"/>
</dbReference>
<evidence type="ECO:0000256" key="1">
    <source>
        <dbReference type="SAM" id="MobiDB-lite"/>
    </source>
</evidence>
<feature type="domain" description="EF-hand" evidence="3">
    <location>
        <begin position="233"/>
        <end position="268"/>
    </location>
</feature>
<dbReference type="PROSITE" id="PS50222">
    <property type="entry name" value="EF_HAND_2"/>
    <property type="match status" value="1"/>
</dbReference>
<dbReference type="SMART" id="SM00027">
    <property type="entry name" value="EH"/>
    <property type="match status" value="2"/>
</dbReference>
<dbReference type="GO" id="GO:0005886">
    <property type="term" value="C:plasma membrane"/>
    <property type="evidence" value="ECO:0007669"/>
    <property type="project" value="TreeGrafter"/>
</dbReference>
<reference evidence="4 5" key="1">
    <citation type="journal article" date="2018" name="MBio">
        <title>Comparative Genomics Reveals the Core Gene Toolbox for the Fungus-Insect Symbiosis.</title>
        <authorList>
            <person name="Wang Y."/>
            <person name="Stata M."/>
            <person name="Wang W."/>
            <person name="Stajich J.E."/>
            <person name="White M.M."/>
            <person name="Moncalvo J.M."/>
        </authorList>
    </citation>
    <scope>NUCLEOTIDE SEQUENCE [LARGE SCALE GENOMIC DNA]</scope>
    <source>
        <strain evidence="4 5">SWE-8-4</strain>
    </source>
</reference>
<dbReference type="EMBL" id="MBFR01000009">
    <property type="protein sequence ID" value="PVU97628.1"/>
    <property type="molecule type" value="Genomic_DNA"/>
</dbReference>
<proteinExistence type="predicted"/>
<sequence length="786" mass="87094">MSISITDKDFIIYSDAFDTAKTSGTSIIQADAARDVLLRSNLPMVTLYKIWNLVDYEKKGHLNKIQFVLALQLAKIAITEGSLPDTLSQETFSRLNAYNPTLHNNVFSIGSTNSPFLGHLTNISPSNASDTTQLPNNSQAVSQTDIDDLTKNFEKRFPDFNNIQTSIKESSPQLHSINNFSSPVNSLPTNSTNWSISASEMKSYQSKYSILDPNNIGYLSGEVVKNTLLNSGVPVSELSQIWRLVDTVKNGNLTKNDFINALHIVSKRLVGIPIPEKLPSTLSKQNIFNFDDSISDLKKNLLNSEKPKSPSNLNNSDQYLLSSSIAFNKYNQDGDIPKSSLRHNSMSPKLSQNSQSQQINTPFLTGSTNIAKNDKKLNLNNDTIESQIIQLASQTLDLNSFSTKSFTVNDTSNGSAARIAERMKTLAGIDYDINLGLSPIEQSSEFQPSLNELQTHKENLKQININIAEIEKKLTDMGLDGILKIKDLSMFLDNSSYQKYENSIGVSNKNTLDLIAQLSSIKGENVDPTVLIPQLSSFLPNSFSDIQSNTPTHSNSPFNDVTPSATRGSEPPLNSGRSSKLFGDTKSPEDRSQRLKRLAEEKFKERQRALGLILDDDNDSLTFNNINSKTDRPEEPKKTESPFANVIKSDENSHIQDTKSIHQLPESVFESDSILNNTHSAYTNPFKKVLNNNETPLETFTHDKSLKREENGNIVELNDSSSLQDAKTQQFQSTAATLFSKLFGSPSENSSQFKGSLEIAVDESDTSSESSFDFDESTPENKKADL</sequence>
<dbReference type="PROSITE" id="PS50031">
    <property type="entry name" value="EH"/>
    <property type="match status" value="2"/>
</dbReference>
<feature type="compositionally biased region" description="Polar residues" evidence="1">
    <location>
        <begin position="546"/>
        <end position="567"/>
    </location>
</feature>
<comment type="caution">
    <text evidence="4">The sequence shown here is derived from an EMBL/GenBank/DDBJ whole genome shotgun (WGS) entry which is preliminary data.</text>
</comment>
<dbReference type="GO" id="GO:0005509">
    <property type="term" value="F:calcium ion binding"/>
    <property type="evidence" value="ECO:0007669"/>
    <property type="project" value="InterPro"/>
</dbReference>
<feature type="domain" description="EH" evidence="2">
    <location>
        <begin position="200"/>
        <end position="289"/>
    </location>
</feature>
<gene>
    <name evidence="4" type="ORF">BB561_000449</name>
</gene>
<dbReference type="CDD" id="cd00052">
    <property type="entry name" value="EH"/>
    <property type="match status" value="2"/>
</dbReference>
<feature type="region of interest" description="Disordered" evidence="1">
    <location>
        <begin position="336"/>
        <end position="357"/>
    </location>
</feature>
<protein>
    <recommendedName>
        <fullName evidence="6">EH domain-containing protein</fullName>
    </recommendedName>
</protein>
<organism evidence="4 5">
    <name type="scientific">Smittium simulii</name>
    <dbReference type="NCBI Taxonomy" id="133385"/>
    <lineage>
        <taxon>Eukaryota</taxon>
        <taxon>Fungi</taxon>
        <taxon>Fungi incertae sedis</taxon>
        <taxon>Zoopagomycota</taxon>
        <taxon>Kickxellomycotina</taxon>
        <taxon>Harpellomycetes</taxon>
        <taxon>Harpellales</taxon>
        <taxon>Legeriomycetaceae</taxon>
        <taxon>Smittium</taxon>
    </lineage>
</organism>
<evidence type="ECO:0000259" key="2">
    <source>
        <dbReference type="PROSITE" id="PS50031"/>
    </source>
</evidence>
<dbReference type="PANTHER" id="PTHR11216">
    <property type="entry name" value="EH DOMAIN"/>
    <property type="match status" value="1"/>
</dbReference>
<feature type="compositionally biased region" description="Acidic residues" evidence="1">
    <location>
        <begin position="760"/>
        <end position="778"/>
    </location>
</feature>
<dbReference type="Pfam" id="PF12763">
    <property type="entry name" value="EH"/>
    <property type="match status" value="2"/>
</dbReference>
<feature type="compositionally biased region" description="Basic and acidic residues" evidence="1">
    <location>
        <begin position="629"/>
        <end position="640"/>
    </location>
</feature>
<dbReference type="InterPro" id="IPR011992">
    <property type="entry name" value="EF-hand-dom_pair"/>
</dbReference>
<dbReference type="SUPFAM" id="SSF47473">
    <property type="entry name" value="EF-hand"/>
    <property type="match status" value="2"/>
</dbReference>
<dbReference type="InterPro" id="IPR000261">
    <property type="entry name" value="EH_dom"/>
</dbReference>
<evidence type="ECO:0008006" key="6">
    <source>
        <dbReference type="Google" id="ProtNLM"/>
    </source>
</evidence>
<dbReference type="GO" id="GO:0006897">
    <property type="term" value="P:endocytosis"/>
    <property type="evidence" value="ECO:0007669"/>
    <property type="project" value="TreeGrafter"/>
</dbReference>
<name>A0A2T9YZ58_9FUNG</name>
<dbReference type="AlphaFoldDB" id="A0A2T9YZ58"/>
<dbReference type="Proteomes" id="UP000245383">
    <property type="component" value="Unassembled WGS sequence"/>
</dbReference>
<dbReference type="OrthoDB" id="1716625at2759"/>
<accession>A0A2T9YZ58</accession>